<keyword evidence="5" id="KW-1015">Disulfide bond</keyword>
<evidence type="ECO:0000256" key="7">
    <source>
        <dbReference type="SAM" id="Phobius"/>
    </source>
</evidence>
<dbReference type="OrthoDB" id="6020478at2759"/>
<dbReference type="InterPro" id="IPR016187">
    <property type="entry name" value="CTDL_fold"/>
</dbReference>
<dbReference type="Pfam" id="PF00059">
    <property type="entry name" value="Lectin_C"/>
    <property type="match status" value="1"/>
</dbReference>
<keyword evidence="2" id="KW-0964">Secreted</keyword>
<proteinExistence type="predicted"/>
<dbReference type="SUPFAM" id="SSF82895">
    <property type="entry name" value="TSP-1 type 1 repeat"/>
    <property type="match status" value="5"/>
</dbReference>
<keyword evidence="3" id="KW-0732">Signal</keyword>
<feature type="transmembrane region" description="Helical" evidence="7">
    <location>
        <begin position="1887"/>
        <end position="1911"/>
    </location>
</feature>
<feature type="compositionally biased region" description="Low complexity" evidence="6">
    <location>
        <begin position="562"/>
        <end position="598"/>
    </location>
</feature>
<dbReference type="Gene3D" id="2.60.40.10">
    <property type="entry name" value="Immunoglobulins"/>
    <property type="match status" value="3"/>
</dbReference>
<keyword evidence="7" id="KW-1133">Transmembrane helix</keyword>
<comment type="subcellular location">
    <subcellularLocation>
        <location evidence="1">Secreted</location>
    </subcellularLocation>
</comment>
<dbReference type="GeneID" id="136813058"/>
<dbReference type="SMART" id="SM00034">
    <property type="entry name" value="CLECT"/>
    <property type="match status" value="4"/>
</dbReference>
<dbReference type="EnsemblMetazoa" id="CLYHEMT000087.2">
    <property type="protein sequence ID" value="CLYHEMP000087.2"/>
    <property type="gene ID" value="CLYHEMG000087"/>
</dbReference>
<dbReference type="Gene3D" id="2.20.100.10">
    <property type="entry name" value="Thrombospondin type-1 (TSP1) repeat"/>
    <property type="match status" value="4"/>
</dbReference>
<dbReference type="InterPro" id="IPR013099">
    <property type="entry name" value="K_chnl_dom"/>
</dbReference>
<feature type="region of interest" description="Disordered" evidence="6">
    <location>
        <begin position="559"/>
        <end position="626"/>
    </location>
</feature>
<feature type="domain" description="C-type lectin" evidence="8">
    <location>
        <begin position="431"/>
        <end position="540"/>
    </location>
</feature>
<accession>A0A7M5UHK9</accession>
<dbReference type="SUPFAM" id="SSF49265">
    <property type="entry name" value="Fibronectin type III"/>
    <property type="match status" value="2"/>
</dbReference>
<feature type="region of interest" description="Disordered" evidence="6">
    <location>
        <begin position="201"/>
        <end position="232"/>
    </location>
</feature>
<dbReference type="PANTHER" id="PTHR22906">
    <property type="entry name" value="PROPERDIN"/>
    <property type="match status" value="1"/>
</dbReference>
<evidence type="ECO:0000256" key="4">
    <source>
        <dbReference type="ARBA" id="ARBA00022737"/>
    </source>
</evidence>
<evidence type="ECO:0000259" key="8">
    <source>
        <dbReference type="PROSITE" id="PS50041"/>
    </source>
</evidence>
<dbReference type="PANTHER" id="PTHR22906:SF43">
    <property type="entry name" value="PROPERDIN"/>
    <property type="match status" value="1"/>
</dbReference>
<dbReference type="Pfam" id="PF07885">
    <property type="entry name" value="Ion_trans_2"/>
    <property type="match status" value="1"/>
</dbReference>
<dbReference type="FunFam" id="2.20.100.10:FF:000001">
    <property type="entry name" value="semaphorin-5A isoform X1"/>
    <property type="match status" value="1"/>
</dbReference>
<dbReference type="PROSITE" id="PS50092">
    <property type="entry name" value="TSP1"/>
    <property type="match status" value="5"/>
</dbReference>
<sequence>MGRYIWGNNQELGDDQSSRWQDSKVDRCLYFMPGNLDPPKYGFDLDDCRGDYALIGTEKKNGACGGGSSSPPKVGDHCISVLDSGTNSDRDFNAAFPDKEIFMAESQANRMPQSTINAITQSDVGGNDKIWTPFIWSDTRAWLTYGDVYVEPPDDFFYEEDWECLVLESNKKLRPETCSGVSYDTLCFYEKDGSASSSEAFESSSTEAFESSSTEAFESSSTEAFEITPTPALDSDGMTSTYQYMEQTTTLNIEPTPSASIVAPSSSVSGGGGGDRACRLDNVTVTAKRVNAQICIQKASYPDNPLLSILKTFPQAAKYCGELQGELLQFPSQAAYDILADFITADEDLKNIGTVHLGGHDFGVEGQVLWLDGTNGTELTIQYTNGLTINVLSYLTTTRTVGWASATASIPFICQWKRDRSKCALLGGYQFGDRCFRHLSVKNGAKYSADGLCTEWHTDATLFTPLETPKEMSFLQKSLKDVGVSKVWMGATYDVDTWVWADSVSRPNLLQPPSAPLFLDTCAMLDVNASPSAIYTTFICIDPFSAYDILCQLSISDSESSTTTTTPAGTTTTTPAGTTTTTTDEITTTTPAGTTTTTPVEADGITTTAADRITTEAPSTATTTPGTTIAPVNGYWTDFELYEDSKCSKTCGLGIILKKGVCVPPVGNGAPCDPGLDIKAFDCNPHACPEPCDLPNSPPGFFKFGSKCIKIEEENVTLNYVEGLAHCAKEYGGELLTLHSAEETTKIFDYVGNVDNFLTASTDKLQQGILTWQDGFSGSPVDYITQSPGDNKHCLRLNGERQMLEWSRCGNKVNRVICQLREAMSDCTKQNGFQYKTKCYREFNDGQPSHAESADICKGWSSTATLFMPDSGEEIDFIKDYMAATEYAVWVDGTDLETEGSLVWRDSRVRNHVTIETGSNTVDKDCLKYWFKFQYSVCESDQPQWKKKTLCQIGTDEIVSAWSRWSDCPLTCKRGKMKRIRMCYYENKHDIEKDTCEGLPLTEEEDCLVRENCGSGYYLADPGLSCAQFCPTKDGMGCLANIETGNSANGFDDVILSYTTDASQATWQRPYGPGCLAGDICVEYQDVPEEVSCDEVPVTAGYRRLCNCLGTDDVGFGGWSPWSECSATCNGTRSRERTCFSTCTGPEKEFESCGAGSCPIHGGISQWSSWTNCDVTCGGGRTTRTRACDNPEPKYDGNGCVASLEQSDDCGVINCPVDATWAEWSPWSACDKACNTGHYVRRRNCNPANYGGIPCSSIPGEPTAEAPCNEFPCNRTYANLVLHFNQDYESGMEDPNNFEYIFFRESLRAEINSVYEDGGEVMQNEVLGVDCHNLEEGSVIANFTINYASMDKEQFLFFQDILETSIAVGKMELVNGMNMSLTIGPDLLSEPPPNVTAHSPSPEVLIISWDAIQNTDLDAYVVFYRERLLSSQPYFKYATVNTSAHLTWLKPGTEYVYRVLGYSVAKGNGIASMLDAVWTMEKLPQVSPSNVTAEGSGPFEVYLTWVRVPDDQMNGIPLGYNIYAYHNGAYVSNETAPFDYSGWSFTKELEPSTSYVFDVCAFNSAGDSPCDRANARTLDSAPSAPPQNIYISSIKTQSQLTIHWSPPPPDRIHGDLLAYKLKVFAMKTGADVYIDPKVDVYDLHPGFTSYTLRFLTTNTFYSFEILAVNQFGEGVSDEVVGRTCPCPAVVSSNFYLYAPYLTRDSEGKLASVFGDVLDAAISATCGVCNTPNGPVYTKLDKMRNGRLEFAEKSLELKVLKEVDEYTDLSFPIIGNTYSDEMVGYPFVPLVGHPGVVAIVRDKNINEIVIEMIMMILGIYPLIGLNLLMMIAAGYVVWLLEACNSDEGSVDFSNSWIRGIYEGWYWAFITQGTHGYGDFAPTKVGARIFAMIWALVGLVMTGIVIGAIVTALTTVNGAAQFKIYGSQVGALNGTFEAKLGLLRNGKVNEKKAYLTVEELRDALLNNDVEGVLLDAYTAGANADLFADERLRAATLLEYPRSYGFVLSGGLRSVAAEFKSFMKSDEDRILSILTNSTEPMGVAPPAELKSPFDPESSILATALISMTVMLVVFSILGFIWSHFLKKINAKKEQILDPKDVLAMCNLLVEDFKETMDSKMVDLEDKHLLQRELLYKDYHGHSAIEHHKMNGDKLQKMLDAKLMQNRVAPCPDSEQLVDEMETGRLSVASSVASSVMSKHILETSMDEETNVESEQTPPVTETPIESFDDEQYEEFENSEDEIDQQNNASP</sequence>
<dbReference type="SMART" id="SM00060">
    <property type="entry name" value="FN3"/>
    <property type="match status" value="3"/>
</dbReference>
<evidence type="ECO:0000259" key="9">
    <source>
        <dbReference type="PROSITE" id="PS50853"/>
    </source>
</evidence>
<feature type="compositionally biased region" description="Low complexity" evidence="6">
    <location>
        <begin position="201"/>
        <end position="226"/>
    </location>
</feature>
<dbReference type="InterPro" id="IPR003961">
    <property type="entry name" value="FN3_dom"/>
</dbReference>
<name>A0A7M5UHK9_9CNID</name>
<dbReference type="Pfam" id="PF00041">
    <property type="entry name" value="fn3"/>
    <property type="match status" value="2"/>
</dbReference>
<dbReference type="InterPro" id="IPR000884">
    <property type="entry name" value="TSP1_rpt"/>
</dbReference>
<dbReference type="Gene3D" id="1.10.287.70">
    <property type="match status" value="1"/>
</dbReference>
<dbReference type="CDD" id="cd00063">
    <property type="entry name" value="FN3"/>
    <property type="match status" value="3"/>
</dbReference>
<evidence type="ECO:0000256" key="1">
    <source>
        <dbReference type="ARBA" id="ARBA00004613"/>
    </source>
</evidence>
<dbReference type="SUPFAM" id="SSF56436">
    <property type="entry name" value="C-type lectin-like"/>
    <property type="match status" value="4"/>
</dbReference>
<dbReference type="InterPro" id="IPR001304">
    <property type="entry name" value="C-type_lectin-like"/>
</dbReference>
<evidence type="ECO:0000256" key="2">
    <source>
        <dbReference type="ARBA" id="ARBA00022525"/>
    </source>
</evidence>
<feature type="transmembrane region" description="Helical" evidence="7">
    <location>
        <begin position="1811"/>
        <end position="1837"/>
    </location>
</feature>
<feature type="domain" description="Fibronectin type-III" evidence="9">
    <location>
        <begin position="1391"/>
        <end position="1482"/>
    </location>
</feature>
<dbReference type="Pfam" id="PF00090">
    <property type="entry name" value="TSP_1"/>
    <property type="match status" value="5"/>
</dbReference>
<dbReference type="InterPro" id="IPR016186">
    <property type="entry name" value="C-type_lectin-like/link_sf"/>
</dbReference>
<evidence type="ECO:0000313" key="10">
    <source>
        <dbReference type="EnsemblMetazoa" id="CLYHEMP000087.1"/>
    </source>
</evidence>
<dbReference type="PROSITE" id="PS50041">
    <property type="entry name" value="C_TYPE_LECTIN_2"/>
    <property type="match status" value="3"/>
</dbReference>
<feature type="domain" description="Fibronectin type-III" evidence="9">
    <location>
        <begin position="1585"/>
        <end position="1687"/>
    </location>
</feature>
<feature type="region of interest" description="Disordered" evidence="6">
    <location>
        <begin position="2199"/>
        <end position="2247"/>
    </location>
</feature>
<keyword evidence="7" id="KW-0472">Membrane</keyword>
<keyword evidence="4" id="KW-0677">Repeat</keyword>
<feature type="compositionally biased region" description="Low complexity" evidence="6">
    <location>
        <begin position="615"/>
        <end position="626"/>
    </location>
</feature>
<dbReference type="InterPro" id="IPR036116">
    <property type="entry name" value="FN3_sf"/>
</dbReference>
<protein>
    <submittedName>
        <fullName evidence="10">Uncharacterized protein</fullName>
    </submittedName>
</protein>
<dbReference type="SMART" id="SM00209">
    <property type="entry name" value="TSP1"/>
    <property type="match status" value="5"/>
</dbReference>
<reference evidence="10" key="1">
    <citation type="submission" date="2021-01" db="UniProtKB">
        <authorList>
            <consortium name="EnsemblMetazoa"/>
        </authorList>
    </citation>
    <scope>IDENTIFICATION</scope>
</reference>
<organism evidence="10 11">
    <name type="scientific">Clytia hemisphaerica</name>
    <dbReference type="NCBI Taxonomy" id="252671"/>
    <lineage>
        <taxon>Eukaryota</taxon>
        <taxon>Metazoa</taxon>
        <taxon>Cnidaria</taxon>
        <taxon>Hydrozoa</taxon>
        <taxon>Hydroidolina</taxon>
        <taxon>Leptothecata</taxon>
        <taxon>Obeliida</taxon>
        <taxon>Clytiidae</taxon>
        <taxon>Clytia</taxon>
    </lineage>
</organism>
<evidence type="ECO:0000256" key="6">
    <source>
        <dbReference type="SAM" id="MobiDB-lite"/>
    </source>
</evidence>
<feature type="transmembrane region" description="Helical" evidence="7">
    <location>
        <begin position="2056"/>
        <end position="2078"/>
    </location>
</feature>
<dbReference type="InterPro" id="IPR036383">
    <property type="entry name" value="TSP1_rpt_sf"/>
</dbReference>
<dbReference type="SUPFAM" id="SSF81324">
    <property type="entry name" value="Voltage-gated potassium channels"/>
    <property type="match status" value="1"/>
</dbReference>
<dbReference type="EnsemblMetazoa" id="CLYHEMT000087.1">
    <property type="protein sequence ID" value="CLYHEMP000087.1"/>
    <property type="gene ID" value="CLYHEMG000087"/>
</dbReference>
<feature type="domain" description="Fibronectin type-III" evidence="9">
    <location>
        <begin position="1487"/>
        <end position="1580"/>
    </location>
</feature>
<dbReference type="Proteomes" id="UP000594262">
    <property type="component" value="Unplaced"/>
</dbReference>
<feature type="domain" description="C-type lectin" evidence="8">
    <location>
        <begin position="835"/>
        <end position="939"/>
    </location>
</feature>
<feature type="compositionally biased region" description="Acidic residues" evidence="6">
    <location>
        <begin position="2223"/>
        <end position="2240"/>
    </location>
</feature>
<evidence type="ECO:0000313" key="11">
    <source>
        <dbReference type="Proteomes" id="UP000594262"/>
    </source>
</evidence>
<dbReference type="InterPro" id="IPR013783">
    <property type="entry name" value="Ig-like_fold"/>
</dbReference>
<dbReference type="InterPro" id="IPR052065">
    <property type="entry name" value="Compl_asym_regulator"/>
</dbReference>
<dbReference type="Gene3D" id="3.10.100.10">
    <property type="entry name" value="Mannose-Binding Protein A, subunit A"/>
    <property type="match status" value="3"/>
</dbReference>
<feature type="domain" description="C-type lectin" evidence="8">
    <location>
        <begin position="704"/>
        <end position="807"/>
    </location>
</feature>
<evidence type="ECO:0000256" key="5">
    <source>
        <dbReference type="ARBA" id="ARBA00023157"/>
    </source>
</evidence>
<keyword evidence="7" id="KW-0812">Transmembrane</keyword>
<dbReference type="PROSITE" id="PS50853">
    <property type="entry name" value="FN3"/>
    <property type="match status" value="3"/>
</dbReference>
<dbReference type="RefSeq" id="XP_066925678.1">
    <property type="nucleotide sequence ID" value="XM_067069577.1"/>
</dbReference>
<keyword evidence="11" id="KW-1185">Reference proteome</keyword>
<evidence type="ECO:0000256" key="3">
    <source>
        <dbReference type="ARBA" id="ARBA00022729"/>
    </source>
</evidence>
<dbReference type="CDD" id="cd00037">
    <property type="entry name" value="CLECT"/>
    <property type="match status" value="2"/>
</dbReference>